<name>A0AAD8KK47_TARER</name>
<proteinExistence type="predicted"/>
<accession>A0AAD8KK47</accession>
<organism evidence="1 2">
    <name type="scientific">Tagetes erecta</name>
    <name type="common">African marigold</name>
    <dbReference type="NCBI Taxonomy" id="13708"/>
    <lineage>
        <taxon>Eukaryota</taxon>
        <taxon>Viridiplantae</taxon>
        <taxon>Streptophyta</taxon>
        <taxon>Embryophyta</taxon>
        <taxon>Tracheophyta</taxon>
        <taxon>Spermatophyta</taxon>
        <taxon>Magnoliopsida</taxon>
        <taxon>eudicotyledons</taxon>
        <taxon>Gunneridae</taxon>
        <taxon>Pentapetalae</taxon>
        <taxon>asterids</taxon>
        <taxon>campanulids</taxon>
        <taxon>Asterales</taxon>
        <taxon>Asteraceae</taxon>
        <taxon>Asteroideae</taxon>
        <taxon>Heliantheae alliance</taxon>
        <taxon>Tageteae</taxon>
        <taxon>Tagetes</taxon>
    </lineage>
</organism>
<reference evidence="1" key="1">
    <citation type="journal article" date="2023" name="bioRxiv">
        <title>Improved chromosome-level genome assembly for marigold (Tagetes erecta).</title>
        <authorList>
            <person name="Jiang F."/>
            <person name="Yuan L."/>
            <person name="Wang S."/>
            <person name="Wang H."/>
            <person name="Xu D."/>
            <person name="Wang A."/>
            <person name="Fan W."/>
        </authorList>
    </citation>
    <scope>NUCLEOTIDE SEQUENCE</scope>
    <source>
        <strain evidence="1">WSJ</strain>
        <tissue evidence="1">Leaf</tissue>
    </source>
</reference>
<comment type="caution">
    <text evidence="1">The sequence shown here is derived from an EMBL/GenBank/DDBJ whole genome shotgun (WGS) entry which is preliminary data.</text>
</comment>
<gene>
    <name evidence="1" type="ORF">QVD17_18255</name>
</gene>
<dbReference type="EMBL" id="JAUHHV010000005">
    <property type="protein sequence ID" value="KAK1422963.1"/>
    <property type="molecule type" value="Genomic_DNA"/>
</dbReference>
<sequence>MVSTNEQGRLKRIERQKALKLLPGQWSSVSRLALSNINGSTPTSIPITPAVPGTRETPTWLRIATDTNRQQLRNQHQQVPIAITMSSSRRFTAPSLMYLQFIFNLGRFLVDVMIYRPEQDFGTANRPFVFIMVYGCCSDALKTCFTLSYSIMFHAL</sequence>
<protein>
    <submittedName>
        <fullName evidence="1">Uncharacterized protein</fullName>
    </submittedName>
</protein>
<dbReference type="AlphaFoldDB" id="A0AAD8KK47"/>
<evidence type="ECO:0000313" key="1">
    <source>
        <dbReference type="EMBL" id="KAK1422963.1"/>
    </source>
</evidence>
<keyword evidence="2" id="KW-1185">Reference proteome</keyword>
<dbReference type="Proteomes" id="UP001229421">
    <property type="component" value="Unassembled WGS sequence"/>
</dbReference>
<evidence type="ECO:0000313" key="2">
    <source>
        <dbReference type="Proteomes" id="UP001229421"/>
    </source>
</evidence>